<evidence type="ECO:0000313" key="1">
    <source>
        <dbReference type="EMBL" id="KAF0479014.1"/>
    </source>
</evidence>
<evidence type="ECO:0000313" key="2">
    <source>
        <dbReference type="Proteomes" id="UP000439903"/>
    </source>
</evidence>
<protein>
    <submittedName>
        <fullName evidence="1">DNA-dependent protein kinase catalytic subunit</fullName>
    </submittedName>
</protein>
<sequence length="89" mass="10204">MILTFKKLDACFTLQHIDEAFVRAASFKPMVAMLDSSVRIIDPKKNAHGRYTSTSKMQQSVKVMAEILTTLGIIAYRFPEHSEKDRDKR</sequence>
<keyword evidence="1" id="KW-0418">Kinase</keyword>
<accession>A0A8H4EGT8</accession>
<name>A0A8H4EGT8_GIGMA</name>
<dbReference type="AlphaFoldDB" id="A0A8H4EGT8"/>
<proteinExistence type="predicted"/>
<comment type="caution">
    <text evidence="1">The sequence shown here is derived from an EMBL/GenBank/DDBJ whole genome shotgun (WGS) entry which is preliminary data.</text>
</comment>
<dbReference type="Proteomes" id="UP000439903">
    <property type="component" value="Unassembled WGS sequence"/>
</dbReference>
<gene>
    <name evidence="1" type="ORF">F8M41_023922</name>
</gene>
<keyword evidence="1" id="KW-0808">Transferase</keyword>
<dbReference type="OrthoDB" id="431717at2759"/>
<reference evidence="1 2" key="1">
    <citation type="journal article" date="2019" name="Environ. Microbiol.">
        <title>At the nexus of three kingdoms: the genome of the mycorrhizal fungus Gigaspora margarita provides insights into plant, endobacterial and fungal interactions.</title>
        <authorList>
            <person name="Venice F."/>
            <person name="Ghignone S."/>
            <person name="Salvioli di Fossalunga A."/>
            <person name="Amselem J."/>
            <person name="Novero M."/>
            <person name="Xianan X."/>
            <person name="Sedzielewska Toro K."/>
            <person name="Morin E."/>
            <person name="Lipzen A."/>
            <person name="Grigoriev I.V."/>
            <person name="Henrissat B."/>
            <person name="Martin F.M."/>
            <person name="Bonfante P."/>
        </authorList>
    </citation>
    <scope>NUCLEOTIDE SEQUENCE [LARGE SCALE GENOMIC DNA]</scope>
    <source>
        <strain evidence="1 2">BEG34</strain>
    </source>
</reference>
<dbReference type="EMBL" id="WTPW01000795">
    <property type="protein sequence ID" value="KAF0479014.1"/>
    <property type="molecule type" value="Genomic_DNA"/>
</dbReference>
<dbReference type="GO" id="GO:0016301">
    <property type="term" value="F:kinase activity"/>
    <property type="evidence" value="ECO:0007669"/>
    <property type="project" value="UniProtKB-KW"/>
</dbReference>
<organism evidence="1 2">
    <name type="scientific">Gigaspora margarita</name>
    <dbReference type="NCBI Taxonomy" id="4874"/>
    <lineage>
        <taxon>Eukaryota</taxon>
        <taxon>Fungi</taxon>
        <taxon>Fungi incertae sedis</taxon>
        <taxon>Mucoromycota</taxon>
        <taxon>Glomeromycotina</taxon>
        <taxon>Glomeromycetes</taxon>
        <taxon>Diversisporales</taxon>
        <taxon>Gigasporaceae</taxon>
        <taxon>Gigaspora</taxon>
    </lineage>
</organism>
<keyword evidence="2" id="KW-1185">Reference proteome</keyword>